<proteinExistence type="predicted"/>
<protein>
    <submittedName>
        <fullName evidence="1">Uncharacterized protein</fullName>
    </submittedName>
</protein>
<sequence>MATCLPLTLFLRKPRLGDDACNTDSPIAQDSLDVHGQHSDFTFDSVVYLIPASPPAGEQEGEVFPHSCDYTDANQRCIALPKPMPGFLVSLLVEDPARTGRQTVKLVSPCWKRVADAVRDITFVVTDAATDQLVAARPGSFYKATMLVPQAILPRLTGNADRDWGAILLAFDAQGYGMNMEILIGRVPDCIS</sequence>
<keyword evidence="2" id="KW-1185">Reference proteome</keyword>
<gene>
    <name evidence="1" type="ORF">PG991_007530</name>
</gene>
<accession>A0ABR1RTR2</accession>
<evidence type="ECO:0000313" key="1">
    <source>
        <dbReference type="EMBL" id="KAK8018340.1"/>
    </source>
</evidence>
<name>A0ABR1RTR2_9PEZI</name>
<evidence type="ECO:0000313" key="2">
    <source>
        <dbReference type="Proteomes" id="UP001396898"/>
    </source>
</evidence>
<reference evidence="1 2" key="1">
    <citation type="submission" date="2023-01" db="EMBL/GenBank/DDBJ databases">
        <title>Analysis of 21 Apiospora genomes using comparative genomics revels a genus with tremendous synthesis potential of carbohydrate active enzymes and secondary metabolites.</title>
        <authorList>
            <person name="Sorensen T."/>
        </authorList>
    </citation>
    <scope>NUCLEOTIDE SEQUENCE [LARGE SCALE GENOMIC DNA]</scope>
    <source>
        <strain evidence="1 2">CBS 20057</strain>
    </source>
</reference>
<comment type="caution">
    <text evidence="1">The sequence shown here is derived from an EMBL/GenBank/DDBJ whole genome shotgun (WGS) entry which is preliminary data.</text>
</comment>
<dbReference type="Proteomes" id="UP001396898">
    <property type="component" value="Unassembled WGS sequence"/>
</dbReference>
<dbReference type="EMBL" id="JAQQWI010000010">
    <property type="protein sequence ID" value="KAK8018340.1"/>
    <property type="molecule type" value="Genomic_DNA"/>
</dbReference>
<organism evidence="1 2">
    <name type="scientific">Apiospora marii</name>
    <dbReference type="NCBI Taxonomy" id="335849"/>
    <lineage>
        <taxon>Eukaryota</taxon>
        <taxon>Fungi</taxon>
        <taxon>Dikarya</taxon>
        <taxon>Ascomycota</taxon>
        <taxon>Pezizomycotina</taxon>
        <taxon>Sordariomycetes</taxon>
        <taxon>Xylariomycetidae</taxon>
        <taxon>Amphisphaeriales</taxon>
        <taxon>Apiosporaceae</taxon>
        <taxon>Apiospora</taxon>
    </lineage>
</organism>